<feature type="transmembrane region" description="Helical" evidence="2">
    <location>
        <begin position="92"/>
        <end position="109"/>
    </location>
</feature>
<dbReference type="AlphaFoldDB" id="A0A158E1B7"/>
<gene>
    <name evidence="3" type="ORF">AWB78_05990</name>
</gene>
<dbReference type="RefSeq" id="WP_062609903.1">
    <property type="nucleotide sequence ID" value="NZ_FCOX02000042.1"/>
</dbReference>
<dbReference type="EMBL" id="FCOX02000042">
    <property type="protein sequence ID" value="SAL00652.1"/>
    <property type="molecule type" value="Genomic_DNA"/>
</dbReference>
<protein>
    <submittedName>
        <fullName evidence="3">Uncharacterized protein</fullName>
    </submittedName>
</protein>
<evidence type="ECO:0000256" key="2">
    <source>
        <dbReference type="SAM" id="Phobius"/>
    </source>
</evidence>
<evidence type="ECO:0000313" key="3">
    <source>
        <dbReference type="EMBL" id="SAL00652.1"/>
    </source>
</evidence>
<feature type="transmembrane region" description="Helical" evidence="2">
    <location>
        <begin position="375"/>
        <end position="393"/>
    </location>
</feature>
<feature type="transmembrane region" description="Helical" evidence="2">
    <location>
        <begin position="399"/>
        <end position="417"/>
    </location>
</feature>
<feature type="transmembrane region" description="Helical" evidence="2">
    <location>
        <begin position="224"/>
        <end position="246"/>
    </location>
</feature>
<feature type="transmembrane region" description="Helical" evidence="2">
    <location>
        <begin position="195"/>
        <end position="212"/>
    </location>
</feature>
<dbReference type="Proteomes" id="UP000071859">
    <property type="component" value="Unassembled WGS sequence"/>
</dbReference>
<name>A0A158E1B7_9BURK</name>
<dbReference type="OrthoDB" id="8954450at2"/>
<comment type="caution">
    <text evidence="3">The sequence shown here is derived from an EMBL/GenBank/DDBJ whole genome shotgun (WGS) entry which is preliminary data.</text>
</comment>
<feature type="transmembrane region" description="Helical" evidence="2">
    <location>
        <begin position="121"/>
        <end position="140"/>
    </location>
</feature>
<keyword evidence="2" id="KW-0812">Transmembrane</keyword>
<proteinExistence type="predicted"/>
<feature type="transmembrane region" description="Helical" evidence="2">
    <location>
        <begin position="30"/>
        <end position="50"/>
    </location>
</feature>
<feature type="transmembrane region" description="Helical" evidence="2">
    <location>
        <begin position="62"/>
        <end position="80"/>
    </location>
</feature>
<keyword evidence="2" id="KW-1133">Transmembrane helix</keyword>
<keyword evidence="4" id="KW-1185">Reference proteome</keyword>
<evidence type="ECO:0000256" key="1">
    <source>
        <dbReference type="SAM" id="MobiDB-lite"/>
    </source>
</evidence>
<organism evidence="3 4">
    <name type="scientific">Caballeronia calidae</name>
    <dbReference type="NCBI Taxonomy" id="1777139"/>
    <lineage>
        <taxon>Bacteria</taxon>
        <taxon>Pseudomonadati</taxon>
        <taxon>Pseudomonadota</taxon>
        <taxon>Betaproteobacteria</taxon>
        <taxon>Burkholderiales</taxon>
        <taxon>Burkholderiaceae</taxon>
        <taxon>Caballeronia</taxon>
    </lineage>
</organism>
<feature type="transmembrane region" description="Helical" evidence="2">
    <location>
        <begin position="172"/>
        <end position="189"/>
    </location>
</feature>
<accession>A0A158E1B7</accession>
<evidence type="ECO:0000313" key="4">
    <source>
        <dbReference type="Proteomes" id="UP000071859"/>
    </source>
</evidence>
<feature type="transmembrane region" description="Helical" evidence="2">
    <location>
        <begin position="330"/>
        <end position="354"/>
    </location>
</feature>
<keyword evidence="2" id="KW-0472">Membrane</keyword>
<sequence>MRNKFAVVWIWLCLLPLAFDFKGAETASKIIEILLSVTAMGAACAMLLIAPRFARRSRMRTFVTSLFLLTMLGSVATHLLQGNDPGNYTRVILPFVLMLLGFFVGCRPWDPQRLEQIERAMYWSMIASLAFSLGIGIAMSGGLDNASLRSVPVTFLCLQGLLLHEIVFAKRIAGTAVLLFLATIVIELFDGTRTLLAGTVLLFVYAAWLAAPSIKPLFGAGLRALMILTLLGAMTAASAALFPSVAEHLIERLSFVKDVPAGRDPATVTRLAQMKDQYDQTMSSPLSIAVGKGYGHDYRYAPSYLPDLAGQISSTDFSAVRLWGAGRDFWVYQLFAGGVLFGFAMPIAILWALWRGSMAYRAWRLRAADTLHLPVLGRALFVLAALPATTIGGNPLGNRFSGLVFGVALGLVVASYARISHAMHMRDAEAAGHTPQHRYPFYGAPPEMRPQDASLSEILPADMSHASGLAQGQERREPPEPGSLTPYA</sequence>
<reference evidence="3" key="1">
    <citation type="submission" date="2016-01" db="EMBL/GenBank/DDBJ databases">
        <authorList>
            <person name="Peeters C."/>
        </authorList>
    </citation>
    <scope>NUCLEOTIDE SEQUENCE</scope>
    <source>
        <strain evidence="3">LMG 29321</strain>
    </source>
</reference>
<feature type="region of interest" description="Disordered" evidence="1">
    <location>
        <begin position="464"/>
        <end position="488"/>
    </location>
</feature>